<comment type="caution">
    <text evidence="15">The sequence shown here is derived from an EMBL/GenBank/DDBJ whole genome shotgun (WGS) entry which is preliminary data.</text>
</comment>
<protein>
    <recommendedName>
        <fullName evidence="3">histidine kinase</fullName>
        <ecNumber evidence="3">2.7.13.3</ecNumber>
    </recommendedName>
</protein>
<gene>
    <name evidence="15" type="ORF">FHX47_001334</name>
</gene>
<feature type="transmembrane region" description="Helical" evidence="12">
    <location>
        <begin position="32"/>
        <end position="56"/>
    </location>
</feature>
<evidence type="ECO:0000313" key="16">
    <source>
        <dbReference type="Proteomes" id="UP000547528"/>
    </source>
</evidence>
<keyword evidence="8 12" id="KW-1133">Transmembrane helix</keyword>
<dbReference type="InterPro" id="IPR003661">
    <property type="entry name" value="HisK_dim/P_dom"/>
</dbReference>
<evidence type="ECO:0000256" key="5">
    <source>
        <dbReference type="ARBA" id="ARBA00022679"/>
    </source>
</evidence>
<dbReference type="CDD" id="cd00082">
    <property type="entry name" value="HisKA"/>
    <property type="match status" value="1"/>
</dbReference>
<dbReference type="PANTHER" id="PTHR45436:SF5">
    <property type="entry name" value="SENSOR HISTIDINE KINASE TRCS"/>
    <property type="match status" value="1"/>
</dbReference>
<evidence type="ECO:0000256" key="8">
    <source>
        <dbReference type="ARBA" id="ARBA00022989"/>
    </source>
</evidence>
<dbReference type="Gene3D" id="1.10.287.130">
    <property type="match status" value="1"/>
</dbReference>
<reference evidence="15 16" key="1">
    <citation type="submission" date="2020-08" db="EMBL/GenBank/DDBJ databases">
        <title>Sequencing the genomes of 1000 actinobacteria strains.</title>
        <authorList>
            <person name="Klenk H.-P."/>
        </authorList>
    </citation>
    <scope>NUCLEOTIDE SEQUENCE [LARGE SCALE GENOMIC DNA]</scope>
    <source>
        <strain evidence="15 16">DSM 28238</strain>
    </source>
</reference>
<comment type="subcellular location">
    <subcellularLocation>
        <location evidence="2">Cell membrane</location>
    </subcellularLocation>
</comment>
<dbReference type="SUPFAM" id="SSF47384">
    <property type="entry name" value="Homodimeric domain of signal transducing histidine kinase"/>
    <property type="match status" value="1"/>
</dbReference>
<dbReference type="GO" id="GO:0005886">
    <property type="term" value="C:plasma membrane"/>
    <property type="evidence" value="ECO:0007669"/>
    <property type="project" value="UniProtKB-SubCell"/>
</dbReference>
<dbReference type="Gene3D" id="3.30.565.10">
    <property type="entry name" value="Histidine kinase-like ATPase, C-terminal domain"/>
    <property type="match status" value="1"/>
</dbReference>
<dbReference type="Gene3D" id="6.10.340.10">
    <property type="match status" value="1"/>
</dbReference>
<dbReference type="SMART" id="SM00304">
    <property type="entry name" value="HAMP"/>
    <property type="match status" value="1"/>
</dbReference>
<dbReference type="PRINTS" id="PR00344">
    <property type="entry name" value="BCTRLSENSOR"/>
</dbReference>
<dbReference type="InterPro" id="IPR003594">
    <property type="entry name" value="HATPase_dom"/>
</dbReference>
<dbReference type="InterPro" id="IPR036097">
    <property type="entry name" value="HisK_dim/P_sf"/>
</dbReference>
<dbReference type="EC" id="2.7.13.3" evidence="3"/>
<evidence type="ECO:0000313" key="15">
    <source>
        <dbReference type="EMBL" id="MBB3667713.1"/>
    </source>
</evidence>
<dbReference type="SMART" id="SM00387">
    <property type="entry name" value="HATPase_c"/>
    <property type="match status" value="1"/>
</dbReference>
<feature type="compositionally biased region" description="Low complexity" evidence="11">
    <location>
        <begin position="1"/>
        <end position="15"/>
    </location>
</feature>
<dbReference type="PANTHER" id="PTHR45436">
    <property type="entry name" value="SENSOR HISTIDINE KINASE YKOH"/>
    <property type="match status" value="1"/>
</dbReference>
<evidence type="ECO:0000256" key="3">
    <source>
        <dbReference type="ARBA" id="ARBA00012438"/>
    </source>
</evidence>
<keyword evidence="16" id="KW-1185">Reference proteome</keyword>
<dbReference type="Pfam" id="PF02518">
    <property type="entry name" value="HATPase_c"/>
    <property type="match status" value="1"/>
</dbReference>
<evidence type="ECO:0000256" key="6">
    <source>
        <dbReference type="ARBA" id="ARBA00022692"/>
    </source>
</evidence>
<dbReference type="AlphaFoldDB" id="A0A7W5TTX6"/>
<dbReference type="InterPro" id="IPR004358">
    <property type="entry name" value="Sig_transdc_His_kin-like_C"/>
</dbReference>
<dbReference type="CDD" id="cd00075">
    <property type="entry name" value="HATPase"/>
    <property type="match status" value="1"/>
</dbReference>
<dbReference type="InterPro" id="IPR036890">
    <property type="entry name" value="HATPase_C_sf"/>
</dbReference>
<keyword evidence="10 12" id="KW-0472">Membrane</keyword>
<evidence type="ECO:0000256" key="9">
    <source>
        <dbReference type="ARBA" id="ARBA00023012"/>
    </source>
</evidence>
<proteinExistence type="predicted"/>
<evidence type="ECO:0000259" key="14">
    <source>
        <dbReference type="PROSITE" id="PS50885"/>
    </source>
</evidence>
<organism evidence="15 16">
    <name type="scientific">Garicola koreensis</name>
    <dbReference type="NCBI Taxonomy" id="1262554"/>
    <lineage>
        <taxon>Bacteria</taxon>
        <taxon>Bacillati</taxon>
        <taxon>Actinomycetota</taxon>
        <taxon>Actinomycetes</taxon>
        <taxon>Micrococcales</taxon>
        <taxon>Micrococcaceae</taxon>
        <taxon>Garicola</taxon>
    </lineage>
</organism>
<dbReference type="EMBL" id="JACIBT010000003">
    <property type="protein sequence ID" value="MBB3667713.1"/>
    <property type="molecule type" value="Genomic_DNA"/>
</dbReference>
<keyword evidence="9" id="KW-0902">Two-component regulatory system</keyword>
<evidence type="ECO:0000259" key="13">
    <source>
        <dbReference type="PROSITE" id="PS50109"/>
    </source>
</evidence>
<dbReference type="PROSITE" id="PS50109">
    <property type="entry name" value="HIS_KIN"/>
    <property type="match status" value="1"/>
</dbReference>
<comment type="catalytic activity">
    <reaction evidence="1">
        <text>ATP + protein L-histidine = ADP + protein N-phospho-L-histidine.</text>
        <dbReference type="EC" id="2.7.13.3"/>
    </reaction>
</comment>
<evidence type="ECO:0000256" key="11">
    <source>
        <dbReference type="SAM" id="MobiDB-lite"/>
    </source>
</evidence>
<evidence type="ECO:0000256" key="12">
    <source>
        <dbReference type="SAM" id="Phobius"/>
    </source>
</evidence>
<feature type="transmembrane region" description="Helical" evidence="12">
    <location>
        <begin position="207"/>
        <end position="229"/>
    </location>
</feature>
<dbReference type="InterPro" id="IPR050428">
    <property type="entry name" value="TCS_sensor_his_kinase"/>
</dbReference>
<feature type="domain" description="HAMP" evidence="14">
    <location>
        <begin position="230"/>
        <end position="282"/>
    </location>
</feature>
<dbReference type="InterPro" id="IPR005467">
    <property type="entry name" value="His_kinase_dom"/>
</dbReference>
<keyword evidence="7 15" id="KW-0418">Kinase</keyword>
<keyword evidence="4" id="KW-0597">Phosphoprotein</keyword>
<accession>A0A7W5TTX6</accession>
<feature type="domain" description="Histidine kinase" evidence="13">
    <location>
        <begin position="290"/>
        <end position="496"/>
    </location>
</feature>
<dbReference type="RefSeq" id="WP_343064328.1">
    <property type="nucleotide sequence ID" value="NZ_BAABKR010000001.1"/>
</dbReference>
<dbReference type="Pfam" id="PF00672">
    <property type="entry name" value="HAMP"/>
    <property type="match status" value="1"/>
</dbReference>
<sequence length="507" mass="55131">MTNQHAAAQPQPSAALDGTDRKRRRSLGILSVRARILTAVVTLTALALTVAGYTAFVIQQIQVETRIDAELEADAEQFRVLHDVGVDPSTGQSFASPSDLVRTAMERIIPTRNEGIVGMVNGEVRYTSPVSPVKLEEDTELIEELSQYAVAERASFTTFQTATTTYRSAVVPVHASVEGADGGDGDVAAFVLAYDITAEKAVFSEGFVIYAGVALVSLLVVGLVGWLVAGRLLHPVRVLATRARRIGREDISERIPITRSDDLGEMTRSVNEMLDRLEGAFQAKDQLIHDVSHELRTPLTIVRGHLEVLDVGDQDDVVSTRELTLDELHRMNRVVDDLTTLAQADHPEFVQRQPVELGTLTDEVYDKARGLGQRRWLIDSRAEGTVLLDRQRLTQAWLQLAANAVKFSPPDSVISMGSSVSDGTIRLSMRDQGRGISAEDTERIFERFARTDTTAAGSGLGLAIVEAIAVAHGGRTEVESAPDAGSTFTIVLPQKAEAENSSEENDR</sequence>
<dbReference type="PROSITE" id="PS50885">
    <property type="entry name" value="HAMP"/>
    <property type="match status" value="1"/>
</dbReference>
<dbReference type="InterPro" id="IPR003660">
    <property type="entry name" value="HAMP_dom"/>
</dbReference>
<keyword evidence="6 12" id="KW-0812">Transmembrane</keyword>
<dbReference type="GO" id="GO:0000155">
    <property type="term" value="F:phosphorelay sensor kinase activity"/>
    <property type="evidence" value="ECO:0007669"/>
    <property type="project" value="InterPro"/>
</dbReference>
<dbReference type="SUPFAM" id="SSF55874">
    <property type="entry name" value="ATPase domain of HSP90 chaperone/DNA topoisomerase II/histidine kinase"/>
    <property type="match status" value="1"/>
</dbReference>
<dbReference type="Pfam" id="PF00512">
    <property type="entry name" value="HisKA"/>
    <property type="match status" value="1"/>
</dbReference>
<dbReference type="SMART" id="SM00388">
    <property type="entry name" value="HisKA"/>
    <property type="match status" value="1"/>
</dbReference>
<dbReference type="SUPFAM" id="SSF158472">
    <property type="entry name" value="HAMP domain-like"/>
    <property type="match status" value="1"/>
</dbReference>
<dbReference type="Proteomes" id="UP000547528">
    <property type="component" value="Unassembled WGS sequence"/>
</dbReference>
<evidence type="ECO:0000256" key="2">
    <source>
        <dbReference type="ARBA" id="ARBA00004236"/>
    </source>
</evidence>
<keyword evidence="5" id="KW-0808">Transferase</keyword>
<feature type="region of interest" description="Disordered" evidence="11">
    <location>
        <begin position="1"/>
        <end position="20"/>
    </location>
</feature>
<evidence type="ECO:0000256" key="4">
    <source>
        <dbReference type="ARBA" id="ARBA00022553"/>
    </source>
</evidence>
<evidence type="ECO:0000256" key="10">
    <source>
        <dbReference type="ARBA" id="ARBA00023136"/>
    </source>
</evidence>
<evidence type="ECO:0000256" key="1">
    <source>
        <dbReference type="ARBA" id="ARBA00000085"/>
    </source>
</evidence>
<dbReference type="CDD" id="cd06225">
    <property type="entry name" value="HAMP"/>
    <property type="match status" value="1"/>
</dbReference>
<evidence type="ECO:0000256" key="7">
    <source>
        <dbReference type="ARBA" id="ARBA00022777"/>
    </source>
</evidence>
<name>A0A7W5TTX6_9MICC</name>